<name>A0A9N7YSW9_PLEPL</name>
<dbReference type="AlphaFoldDB" id="A0A9N7YSW9"/>
<evidence type="ECO:0000313" key="1">
    <source>
        <dbReference type="EMBL" id="CAB1435841.1"/>
    </source>
</evidence>
<accession>A0A9N7YSW9</accession>
<protein>
    <submittedName>
        <fullName evidence="1">Uncharacterized protein</fullName>
    </submittedName>
</protein>
<sequence length="92" mass="10430">MEQTFDLPRVFSCWSSTSTKVRLLKDRQVAASGLQQAALDADSHRPALTRLDEPTQDSKLHHWTRVEHLYVYRVSLGDDKPEHTAFPGASSH</sequence>
<keyword evidence="2" id="KW-1185">Reference proteome</keyword>
<gene>
    <name evidence="1" type="ORF">PLEPLA_LOCUS23881</name>
</gene>
<comment type="caution">
    <text evidence="1">The sequence shown here is derived from an EMBL/GenBank/DDBJ whole genome shotgun (WGS) entry which is preliminary data.</text>
</comment>
<evidence type="ECO:0000313" key="2">
    <source>
        <dbReference type="Proteomes" id="UP001153269"/>
    </source>
</evidence>
<proteinExistence type="predicted"/>
<dbReference type="EMBL" id="CADEAL010001818">
    <property type="protein sequence ID" value="CAB1435841.1"/>
    <property type="molecule type" value="Genomic_DNA"/>
</dbReference>
<organism evidence="1 2">
    <name type="scientific">Pleuronectes platessa</name>
    <name type="common">European plaice</name>
    <dbReference type="NCBI Taxonomy" id="8262"/>
    <lineage>
        <taxon>Eukaryota</taxon>
        <taxon>Metazoa</taxon>
        <taxon>Chordata</taxon>
        <taxon>Craniata</taxon>
        <taxon>Vertebrata</taxon>
        <taxon>Euteleostomi</taxon>
        <taxon>Actinopterygii</taxon>
        <taxon>Neopterygii</taxon>
        <taxon>Teleostei</taxon>
        <taxon>Neoteleostei</taxon>
        <taxon>Acanthomorphata</taxon>
        <taxon>Carangaria</taxon>
        <taxon>Pleuronectiformes</taxon>
        <taxon>Pleuronectoidei</taxon>
        <taxon>Pleuronectidae</taxon>
        <taxon>Pleuronectes</taxon>
    </lineage>
</organism>
<reference evidence="1" key="1">
    <citation type="submission" date="2020-03" db="EMBL/GenBank/DDBJ databases">
        <authorList>
            <person name="Weist P."/>
        </authorList>
    </citation>
    <scope>NUCLEOTIDE SEQUENCE</scope>
</reference>
<dbReference type="Proteomes" id="UP001153269">
    <property type="component" value="Unassembled WGS sequence"/>
</dbReference>